<dbReference type="RefSeq" id="WP_091562818.1">
    <property type="nucleotide sequence ID" value="NZ_FNPH01000018.1"/>
</dbReference>
<name>A0A1H3T565_9ACTN</name>
<sequence length="179" mass="19489">MESELYAARAAHRAGPIITGHVVRLAEGYARELRVGQHVLVAVLFAAGIARLLGLALAALRQAGGAGGARRRWRELRKGPEFLVTPLQLRDTRGVLCEVEIHGHLPQSALDPGDHIQVTVRRQKDHQLPPRADRIVNITTGQLLTPRIPTLWSHLGPALLLQAVLGVVLLAVAAWLLTR</sequence>
<protein>
    <submittedName>
        <fullName evidence="2">Uncharacterized protein</fullName>
    </submittedName>
</protein>
<gene>
    <name evidence="2" type="ORF">SAMN05444365_1187</name>
</gene>
<keyword evidence="3" id="KW-1185">Reference proteome</keyword>
<organism evidence="2 3">
    <name type="scientific">Micromonospora pattaloongensis</name>
    <dbReference type="NCBI Taxonomy" id="405436"/>
    <lineage>
        <taxon>Bacteria</taxon>
        <taxon>Bacillati</taxon>
        <taxon>Actinomycetota</taxon>
        <taxon>Actinomycetes</taxon>
        <taxon>Micromonosporales</taxon>
        <taxon>Micromonosporaceae</taxon>
        <taxon>Micromonospora</taxon>
    </lineage>
</organism>
<keyword evidence="1" id="KW-0812">Transmembrane</keyword>
<evidence type="ECO:0000313" key="2">
    <source>
        <dbReference type="EMBL" id="SDZ45180.1"/>
    </source>
</evidence>
<accession>A0A1H3T565</accession>
<dbReference type="STRING" id="405436.SAMN05444365_1187"/>
<feature type="transmembrane region" description="Helical" evidence="1">
    <location>
        <begin position="39"/>
        <end position="60"/>
    </location>
</feature>
<evidence type="ECO:0000313" key="3">
    <source>
        <dbReference type="Proteomes" id="UP000242415"/>
    </source>
</evidence>
<dbReference type="AlphaFoldDB" id="A0A1H3T565"/>
<feature type="transmembrane region" description="Helical" evidence="1">
    <location>
        <begin position="159"/>
        <end position="177"/>
    </location>
</feature>
<evidence type="ECO:0000256" key="1">
    <source>
        <dbReference type="SAM" id="Phobius"/>
    </source>
</evidence>
<dbReference type="EMBL" id="FNPH01000018">
    <property type="protein sequence ID" value="SDZ45180.1"/>
    <property type="molecule type" value="Genomic_DNA"/>
</dbReference>
<dbReference type="OrthoDB" id="3387141at2"/>
<reference evidence="3" key="1">
    <citation type="submission" date="2016-10" db="EMBL/GenBank/DDBJ databases">
        <authorList>
            <person name="Varghese N."/>
            <person name="Submissions S."/>
        </authorList>
    </citation>
    <scope>NUCLEOTIDE SEQUENCE [LARGE SCALE GENOMIC DNA]</scope>
    <source>
        <strain evidence="3">DSM 45245</strain>
    </source>
</reference>
<proteinExistence type="predicted"/>
<keyword evidence="1" id="KW-1133">Transmembrane helix</keyword>
<dbReference type="Proteomes" id="UP000242415">
    <property type="component" value="Unassembled WGS sequence"/>
</dbReference>
<keyword evidence="1" id="KW-0472">Membrane</keyword>